<protein>
    <submittedName>
        <fullName evidence="1">Uncharacterized protein</fullName>
    </submittedName>
</protein>
<gene>
    <name evidence="1" type="ORF">HGP29_24535</name>
</gene>
<dbReference type="AlphaFoldDB" id="A0A7X8SQ69"/>
<dbReference type="Proteomes" id="UP000585050">
    <property type="component" value="Unassembled WGS sequence"/>
</dbReference>
<keyword evidence="2" id="KW-1185">Reference proteome</keyword>
<organism evidence="1 2">
    <name type="scientific">Flammeovirga agarivorans</name>
    <dbReference type="NCBI Taxonomy" id="2726742"/>
    <lineage>
        <taxon>Bacteria</taxon>
        <taxon>Pseudomonadati</taxon>
        <taxon>Bacteroidota</taxon>
        <taxon>Cytophagia</taxon>
        <taxon>Cytophagales</taxon>
        <taxon>Flammeovirgaceae</taxon>
        <taxon>Flammeovirga</taxon>
    </lineage>
</organism>
<evidence type="ECO:0000313" key="1">
    <source>
        <dbReference type="EMBL" id="NLR94394.1"/>
    </source>
</evidence>
<dbReference type="RefSeq" id="WP_168885107.1">
    <property type="nucleotide sequence ID" value="NZ_JABAIL010000012.1"/>
</dbReference>
<sequence>MYKIQRIDQDHAILVTEDESIPLLNHAGDPILSTPEEVTKMLMDDFNESDMYDEEGHFIPQRSYIYCNLSSLTALKLEDEDELEYDISEVIQWDRAFRLNTSNTEEVKAITELKEYLGDAYINLPLAEDQDMENLAEGDKIPQTTIEQVESLMKPFKLKEVMALDMLNEHFQFTSVSLVIMWIAQKIETEKFVHSMLLLSGHYDAENGMEVFKSLDWVEVLISKMNRFNEYLQSKDI</sequence>
<name>A0A7X8SQ69_9BACT</name>
<evidence type="ECO:0000313" key="2">
    <source>
        <dbReference type="Proteomes" id="UP000585050"/>
    </source>
</evidence>
<reference evidence="1 2" key="1">
    <citation type="submission" date="2020-04" db="EMBL/GenBank/DDBJ databases">
        <title>Flammeovirga sp. SR4, a novel species isolated from seawater.</title>
        <authorList>
            <person name="Wang X."/>
        </authorList>
    </citation>
    <scope>NUCLEOTIDE SEQUENCE [LARGE SCALE GENOMIC DNA]</scope>
    <source>
        <strain evidence="1 2">SR4</strain>
    </source>
</reference>
<comment type="caution">
    <text evidence="1">The sequence shown here is derived from an EMBL/GenBank/DDBJ whole genome shotgun (WGS) entry which is preliminary data.</text>
</comment>
<dbReference type="EMBL" id="JABAIL010000012">
    <property type="protein sequence ID" value="NLR94394.1"/>
    <property type="molecule type" value="Genomic_DNA"/>
</dbReference>
<accession>A0A7X8SQ69</accession>
<proteinExistence type="predicted"/>